<evidence type="ECO:0000313" key="1">
    <source>
        <dbReference type="EMBL" id="EGR32422.1"/>
    </source>
</evidence>
<dbReference type="OMA" id="CKLEVEW"/>
<protein>
    <recommendedName>
        <fullName evidence="3">OsmC family protein</fullName>
    </recommendedName>
</protein>
<evidence type="ECO:0008006" key="3">
    <source>
        <dbReference type="Google" id="ProtNLM"/>
    </source>
</evidence>
<dbReference type="InterPro" id="IPR015946">
    <property type="entry name" value="KH_dom-like_a/b"/>
</dbReference>
<dbReference type="GeneID" id="14908582"/>
<evidence type="ECO:0000313" key="2">
    <source>
        <dbReference type="Proteomes" id="UP000008983"/>
    </source>
</evidence>
<organism evidence="1 2">
    <name type="scientific">Ichthyophthirius multifiliis</name>
    <name type="common">White spot disease agent</name>
    <name type="synonym">Ich</name>
    <dbReference type="NCBI Taxonomy" id="5932"/>
    <lineage>
        <taxon>Eukaryota</taxon>
        <taxon>Sar</taxon>
        <taxon>Alveolata</taxon>
        <taxon>Ciliophora</taxon>
        <taxon>Intramacronucleata</taxon>
        <taxon>Oligohymenophorea</taxon>
        <taxon>Hymenostomatida</taxon>
        <taxon>Ophryoglenina</taxon>
        <taxon>Ichthyophthirius</taxon>
    </lineage>
</organism>
<accession>G0QQT0</accession>
<gene>
    <name evidence="1" type="ORF">IMG5_083570</name>
</gene>
<dbReference type="eggNOG" id="ENOG502RWAW">
    <property type="taxonomic scope" value="Eukaryota"/>
</dbReference>
<dbReference type="Pfam" id="PF02566">
    <property type="entry name" value="OsmC"/>
    <property type="match status" value="1"/>
</dbReference>
<name>G0QQT0_ICHMU</name>
<dbReference type="SUPFAM" id="SSF82784">
    <property type="entry name" value="OsmC-like"/>
    <property type="match status" value="1"/>
</dbReference>
<dbReference type="Proteomes" id="UP000008983">
    <property type="component" value="Unassembled WGS sequence"/>
</dbReference>
<keyword evidence="2" id="KW-1185">Reference proteome</keyword>
<dbReference type="InterPro" id="IPR052924">
    <property type="entry name" value="OsmC/Ohr_hydroprdx_reductase"/>
</dbReference>
<dbReference type="RefSeq" id="XP_004036408.1">
    <property type="nucleotide sequence ID" value="XM_004036360.1"/>
</dbReference>
<dbReference type="EMBL" id="GL983675">
    <property type="protein sequence ID" value="EGR32422.1"/>
    <property type="molecule type" value="Genomic_DNA"/>
</dbReference>
<sequence>MNNIQKLLYSSNLTLQPQIKKYYIKSTGTNCKTISYPQNTNFQIGTDTPKDRGGTNQYPQPIELLLSSFIGCEQATAQYVAKQLQVKIDKIDFNIEAERDENGAKYLPIEEDAPVFSRLQQIQGEAIVHGDIDEETIIKIGKIVEKRCPIANMIIQSGCILNVQWKKNK</sequence>
<dbReference type="InterPro" id="IPR036102">
    <property type="entry name" value="OsmC/Ohrsf"/>
</dbReference>
<dbReference type="OrthoDB" id="434184at2759"/>
<dbReference type="AlphaFoldDB" id="G0QQT0"/>
<reference evidence="1 2" key="1">
    <citation type="submission" date="2011-07" db="EMBL/GenBank/DDBJ databases">
        <authorList>
            <person name="Coyne R."/>
            <person name="Brami D."/>
            <person name="Johnson J."/>
            <person name="Hostetler J."/>
            <person name="Hannick L."/>
            <person name="Clark T."/>
            <person name="Cassidy-Hanley D."/>
            <person name="Inman J."/>
        </authorList>
    </citation>
    <scope>NUCLEOTIDE SEQUENCE [LARGE SCALE GENOMIC DNA]</scope>
    <source>
        <strain evidence="1 2">G5</strain>
    </source>
</reference>
<dbReference type="Gene3D" id="3.30.300.20">
    <property type="match status" value="1"/>
</dbReference>
<proteinExistence type="predicted"/>
<dbReference type="InParanoid" id="G0QQT0"/>
<dbReference type="InterPro" id="IPR003718">
    <property type="entry name" value="OsmC/Ohr_fam"/>
</dbReference>
<dbReference type="PANTHER" id="PTHR35368">
    <property type="entry name" value="HYDROPEROXIDE REDUCTASE"/>
    <property type="match status" value="1"/>
</dbReference>
<dbReference type="PANTHER" id="PTHR35368:SF1">
    <property type="entry name" value="HYDROPEROXIDE REDUCTASE"/>
    <property type="match status" value="1"/>
</dbReference>